<dbReference type="HOGENOM" id="CLU_024593_0_0_1"/>
<dbReference type="AlphaFoldDB" id="F0XD63"/>
<dbReference type="Proteomes" id="UP000007796">
    <property type="component" value="Unassembled WGS sequence"/>
</dbReference>
<gene>
    <name evidence="2" type="ORF">CMQ_1059</name>
</gene>
<dbReference type="GeneID" id="25973895"/>
<feature type="compositionally biased region" description="Low complexity" evidence="1">
    <location>
        <begin position="173"/>
        <end position="190"/>
    </location>
</feature>
<organism evidence="3">
    <name type="scientific">Grosmannia clavigera (strain kw1407 / UAMH 11150)</name>
    <name type="common">Blue stain fungus</name>
    <name type="synonym">Graphiocladiella clavigera</name>
    <dbReference type="NCBI Taxonomy" id="655863"/>
    <lineage>
        <taxon>Eukaryota</taxon>
        <taxon>Fungi</taxon>
        <taxon>Dikarya</taxon>
        <taxon>Ascomycota</taxon>
        <taxon>Pezizomycotina</taxon>
        <taxon>Sordariomycetes</taxon>
        <taxon>Sordariomycetidae</taxon>
        <taxon>Ophiostomatales</taxon>
        <taxon>Ophiostomataceae</taxon>
        <taxon>Leptographium</taxon>
    </lineage>
</organism>
<dbReference type="EMBL" id="GL629765">
    <property type="protein sequence ID" value="EFX04131.1"/>
    <property type="molecule type" value="Genomic_DNA"/>
</dbReference>
<feature type="region of interest" description="Disordered" evidence="1">
    <location>
        <begin position="467"/>
        <end position="511"/>
    </location>
</feature>
<proteinExistence type="predicted"/>
<evidence type="ECO:0000256" key="1">
    <source>
        <dbReference type="SAM" id="MobiDB-lite"/>
    </source>
</evidence>
<feature type="compositionally biased region" description="Acidic residues" evidence="1">
    <location>
        <begin position="297"/>
        <end position="311"/>
    </location>
</feature>
<accession>F0XD63</accession>
<protein>
    <submittedName>
        <fullName evidence="2">Uncharacterized protein</fullName>
    </submittedName>
</protein>
<dbReference type="RefSeq" id="XP_014173613.1">
    <property type="nucleotide sequence ID" value="XM_014318138.1"/>
</dbReference>
<evidence type="ECO:0000313" key="3">
    <source>
        <dbReference type="Proteomes" id="UP000007796"/>
    </source>
</evidence>
<sequence length="559" mass="61744">MDDEPAEGTGAPSAVRVVTIAPRGDVVLDVVFETSTATLRAVRADRRLQQSQPLQRHLRVAFRVDAAVLRTRSRYFANLLGDTRFQEARAVEAALAALALDGVAAADVEPVRLPWVRIDDDDEGSRSIGREVVFEELLRMLHGLPETPKTGTKTEGPETKAKPLPRSVKTVPKAKTPVRAKTAATTTTTTKPDHTLPGSCWSAKTPPSLRQLAVLALQADRFDCAATVAAHVRSLRVRFPQPVIRAEGGSESKNPPGLANEEAIRQKIFVAWVLDQPVHFDRGTRELILYGSQQWDNTDDDDDDDDDDEDDSSRSAPLPAWWDLPDGLEAELRFRRACIVRCIASVPRHFLGLYTSRGRRECKMGYGSSAACDSFQLGEMVRFLCQRDLLHLRVFGPSSGLSPSSATSLGSVDVYHILAALRQCPAYQLDRDHVNCGLRTRMLPILEYIQAMLTAGAVAVRRQDWRAAPAARRGPNSTSGPSWEADQTLDTSDGNDEDFDNDNGSGPLFAPSAADRRRVFRFTRAVAGDQRLRLEGNIAADRMARTLFTARRWNWTPED</sequence>
<dbReference type="eggNOG" id="ENOG502S016">
    <property type="taxonomic scope" value="Eukaryota"/>
</dbReference>
<name>F0XD63_GROCL</name>
<keyword evidence="3" id="KW-1185">Reference proteome</keyword>
<reference evidence="2 3" key="1">
    <citation type="journal article" date="2011" name="Proc. Natl. Acad. Sci. U.S.A.">
        <title>Genome and transcriptome analyses of the mountain pine beetle-fungal symbiont Grosmannia clavigera, a lodgepole pine pathogen.</title>
        <authorList>
            <person name="DiGuistini S."/>
            <person name="Wang Y."/>
            <person name="Liao N.Y."/>
            <person name="Taylor G."/>
            <person name="Tanguay P."/>
            <person name="Feau N."/>
            <person name="Henrissat B."/>
            <person name="Chan S.K."/>
            <person name="Hesse-Orce U."/>
            <person name="Alamouti S.M."/>
            <person name="Tsui C.K.M."/>
            <person name="Docking R.T."/>
            <person name="Levasseur A."/>
            <person name="Haridas S."/>
            <person name="Robertson G."/>
            <person name="Birol I."/>
            <person name="Holt R.A."/>
            <person name="Marra M.A."/>
            <person name="Hamelin R.C."/>
            <person name="Hirst M."/>
            <person name="Jones S.J.M."/>
            <person name="Bohlmann J."/>
            <person name="Breuil C."/>
        </authorList>
    </citation>
    <scope>NUCLEOTIDE SEQUENCE [LARGE SCALE GENOMIC DNA]</scope>
    <source>
        <strain evidence="3">kw1407 / UAMH 11150</strain>
    </source>
</reference>
<feature type="compositionally biased region" description="Low complexity" evidence="1">
    <location>
        <begin position="144"/>
        <end position="154"/>
    </location>
</feature>
<feature type="region of interest" description="Disordered" evidence="1">
    <location>
        <begin position="293"/>
        <end position="318"/>
    </location>
</feature>
<evidence type="ECO:0000313" key="2">
    <source>
        <dbReference type="EMBL" id="EFX04131.1"/>
    </source>
</evidence>
<dbReference type="OrthoDB" id="5398371at2759"/>
<feature type="region of interest" description="Disordered" evidence="1">
    <location>
        <begin position="144"/>
        <end position="199"/>
    </location>
</feature>
<dbReference type="InParanoid" id="F0XD63"/>